<protein>
    <submittedName>
        <fullName evidence="1">Uncharacterized protein</fullName>
    </submittedName>
</protein>
<organism evidence="1 2">
    <name type="scientific">Homarus americanus</name>
    <name type="common">American lobster</name>
    <dbReference type="NCBI Taxonomy" id="6706"/>
    <lineage>
        <taxon>Eukaryota</taxon>
        <taxon>Metazoa</taxon>
        <taxon>Ecdysozoa</taxon>
        <taxon>Arthropoda</taxon>
        <taxon>Crustacea</taxon>
        <taxon>Multicrustacea</taxon>
        <taxon>Malacostraca</taxon>
        <taxon>Eumalacostraca</taxon>
        <taxon>Eucarida</taxon>
        <taxon>Decapoda</taxon>
        <taxon>Pleocyemata</taxon>
        <taxon>Astacidea</taxon>
        <taxon>Nephropoidea</taxon>
        <taxon>Nephropidae</taxon>
        <taxon>Homarus</taxon>
    </lineage>
</organism>
<sequence length="127" mass="14556">MKSLPRSIKDQFLTMSHWVIPKTMNKLTVITLDQAHEQKNKFVKSSGGYNGLMDNLYSFKRWVVSGPEPSRLIKQFEGDYLPDDDPGSPQNFKHHVQGLSSQMTFKMKVNSLSNTMRKMGNPFLTAF</sequence>
<accession>A0A8J5JT41</accession>
<dbReference type="Proteomes" id="UP000747542">
    <property type="component" value="Unassembled WGS sequence"/>
</dbReference>
<dbReference type="EMBL" id="JAHLQT010028947">
    <property type="protein sequence ID" value="KAG7161583.1"/>
    <property type="molecule type" value="Genomic_DNA"/>
</dbReference>
<evidence type="ECO:0000313" key="2">
    <source>
        <dbReference type="Proteomes" id="UP000747542"/>
    </source>
</evidence>
<dbReference type="AlphaFoldDB" id="A0A8J5JT41"/>
<evidence type="ECO:0000313" key="1">
    <source>
        <dbReference type="EMBL" id="KAG7161583.1"/>
    </source>
</evidence>
<dbReference type="PANTHER" id="PTHR47018">
    <property type="entry name" value="CXC DOMAIN-CONTAINING PROTEIN-RELATED"/>
    <property type="match status" value="1"/>
</dbReference>
<name>A0A8J5JT41_HOMAM</name>
<keyword evidence="2" id="KW-1185">Reference proteome</keyword>
<comment type="caution">
    <text evidence="1">The sequence shown here is derived from an EMBL/GenBank/DDBJ whole genome shotgun (WGS) entry which is preliminary data.</text>
</comment>
<proteinExistence type="predicted"/>
<dbReference type="PANTHER" id="PTHR47018:SF2">
    <property type="entry name" value="TESMIN_TSO1-LIKE CXC DOMAIN-CONTAINING PROTEIN"/>
    <property type="match status" value="1"/>
</dbReference>
<reference evidence="1" key="1">
    <citation type="journal article" date="2021" name="Sci. Adv.">
        <title>The American lobster genome reveals insights on longevity, neural, and immune adaptations.</title>
        <authorList>
            <person name="Polinski J.M."/>
            <person name="Zimin A.V."/>
            <person name="Clark K.F."/>
            <person name="Kohn A.B."/>
            <person name="Sadowski N."/>
            <person name="Timp W."/>
            <person name="Ptitsyn A."/>
            <person name="Khanna P."/>
            <person name="Romanova D.Y."/>
            <person name="Williams P."/>
            <person name="Greenwood S.J."/>
            <person name="Moroz L.L."/>
            <person name="Walt D.R."/>
            <person name="Bodnar A.G."/>
        </authorList>
    </citation>
    <scope>NUCLEOTIDE SEQUENCE</scope>
    <source>
        <strain evidence="1">GMGI-L3</strain>
    </source>
</reference>
<gene>
    <name evidence="1" type="ORF">Hamer_G014144</name>
</gene>